<comment type="caution">
    <text evidence="3">The sequence shown here is derived from an EMBL/GenBank/DDBJ whole genome shotgun (WGS) entry which is preliminary data.</text>
</comment>
<name>A0A9X0YTR4_9BACI</name>
<evidence type="ECO:0000259" key="2">
    <source>
        <dbReference type="Pfam" id="PF01557"/>
    </source>
</evidence>
<dbReference type="EMBL" id="JAGGMB010000007">
    <property type="protein sequence ID" value="MBP2078112.1"/>
    <property type="molecule type" value="Genomic_DNA"/>
</dbReference>
<sequence length="260" mass="28267">MMTTTTQDLATAIYKAEKTLQPIEPLTETEGNISVDDAYQIQLDYVKKRKNDGATIKGKKIGLTSKAMQEMLGVDRPDYGHILDDMIFSEEIPLEVNRFIAPKIEFEIAFVLKKPLKGPGVTVEQVKQAVDYVVPAAELIDSRIKDWKIKFEDTVADNGSSAGAIFGKEGSRIDGLDLPNVEMTVYRNGNYLDKAKGSAVMGDPLKAVAWLANAVGEYDISLEAGEKILAGALTKAVPVKSGDTFKAKFKGLGNVSVSFS</sequence>
<dbReference type="GO" id="GO:0008684">
    <property type="term" value="F:2-oxopent-4-enoate hydratase activity"/>
    <property type="evidence" value="ECO:0007669"/>
    <property type="project" value="UniProtKB-EC"/>
</dbReference>
<dbReference type="InterPro" id="IPR011234">
    <property type="entry name" value="Fumarylacetoacetase-like_C"/>
</dbReference>
<dbReference type="GO" id="GO:0005737">
    <property type="term" value="C:cytoplasm"/>
    <property type="evidence" value="ECO:0007669"/>
    <property type="project" value="TreeGrafter"/>
</dbReference>
<evidence type="ECO:0000256" key="1">
    <source>
        <dbReference type="ARBA" id="ARBA00023239"/>
    </source>
</evidence>
<dbReference type="Proteomes" id="UP001138793">
    <property type="component" value="Unassembled WGS sequence"/>
</dbReference>
<evidence type="ECO:0000313" key="3">
    <source>
        <dbReference type="EMBL" id="MBP2078112.1"/>
    </source>
</evidence>
<dbReference type="EC" id="4.2.1.80" evidence="3"/>
<gene>
    <name evidence="3" type="ORF">J2Z64_002369</name>
</gene>
<reference evidence="3" key="1">
    <citation type="submission" date="2021-03" db="EMBL/GenBank/DDBJ databases">
        <title>Genomic Encyclopedia of Type Strains, Phase IV (KMG-IV): sequencing the most valuable type-strain genomes for metagenomic binning, comparative biology and taxonomic classification.</title>
        <authorList>
            <person name="Goeker M."/>
        </authorList>
    </citation>
    <scope>NUCLEOTIDE SEQUENCE</scope>
    <source>
        <strain evidence="3">DSM 107338</strain>
    </source>
</reference>
<dbReference type="PANTHER" id="PTHR30143:SF0">
    <property type="entry name" value="2-KETO-4-PENTENOATE HYDRATASE"/>
    <property type="match status" value="1"/>
</dbReference>
<accession>A0A9X0YTR4</accession>
<feature type="domain" description="Fumarylacetoacetase-like C-terminal" evidence="2">
    <location>
        <begin position="102"/>
        <end position="255"/>
    </location>
</feature>
<keyword evidence="1 3" id="KW-0456">Lyase</keyword>
<dbReference type="Gene3D" id="3.90.850.10">
    <property type="entry name" value="Fumarylacetoacetase-like, C-terminal domain"/>
    <property type="match status" value="1"/>
</dbReference>
<dbReference type="InterPro" id="IPR036663">
    <property type="entry name" value="Fumarylacetoacetase_C_sf"/>
</dbReference>
<dbReference type="Pfam" id="PF01557">
    <property type="entry name" value="FAA_hydrolase"/>
    <property type="match status" value="1"/>
</dbReference>
<protein>
    <submittedName>
        <fullName evidence="3">2-keto-4-pentenoate hydratase</fullName>
        <ecNumber evidence="3">4.2.1.80</ecNumber>
    </submittedName>
</protein>
<dbReference type="InterPro" id="IPR050772">
    <property type="entry name" value="Hydratase-Decarb/MhpD_sf"/>
</dbReference>
<dbReference type="PANTHER" id="PTHR30143">
    <property type="entry name" value="ACID HYDRATASE"/>
    <property type="match status" value="1"/>
</dbReference>
<evidence type="ECO:0000313" key="4">
    <source>
        <dbReference type="Proteomes" id="UP001138793"/>
    </source>
</evidence>
<dbReference type="SUPFAM" id="SSF56529">
    <property type="entry name" value="FAH"/>
    <property type="match status" value="1"/>
</dbReference>
<proteinExistence type="predicted"/>
<organism evidence="3 4">
    <name type="scientific">Oceanobacillus polygoni</name>
    <dbReference type="NCBI Taxonomy" id="1235259"/>
    <lineage>
        <taxon>Bacteria</taxon>
        <taxon>Bacillati</taxon>
        <taxon>Bacillota</taxon>
        <taxon>Bacilli</taxon>
        <taxon>Bacillales</taxon>
        <taxon>Bacillaceae</taxon>
        <taxon>Oceanobacillus</taxon>
    </lineage>
</organism>
<keyword evidence="4" id="KW-1185">Reference proteome</keyword>
<dbReference type="AlphaFoldDB" id="A0A9X0YTR4"/>